<dbReference type="KEGG" id="rru:Rru_A3310"/>
<dbReference type="PATRIC" id="fig|269796.9.peg.3427"/>
<dbReference type="PANTHER" id="PTHR30298:SF0">
    <property type="entry name" value="PROTEIN YBFL-RELATED"/>
    <property type="match status" value="1"/>
</dbReference>
<keyword evidence="2" id="KW-1185">Reference proteome</keyword>
<gene>
    <name evidence="1" type="ordered locus">Rru_A3310</name>
</gene>
<dbReference type="PhylomeDB" id="Q2RP40"/>
<organism evidence="1 2">
    <name type="scientific">Rhodospirillum rubrum (strain ATCC 11170 / ATH 1.1.1 / DSM 467 / LMG 4362 / NCIMB 8255 / S1)</name>
    <dbReference type="NCBI Taxonomy" id="269796"/>
    <lineage>
        <taxon>Bacteria</taxon>
        <taxon>Pseudomonadati</taxon>
        <taxon>Pseudomonadota</taxon>
        <taxon>Alphaproteobacteria</taxon>
        <taxon>Rhodospirillales</taxon>
        <taxon>Rhodospirillaceae</taxon>
        <taxon>Rhodospirillum</taxon>
    </lineage>
</organism>
<dbReference type="InterPro" id="IPR051698">
    <property type="entry name" value="Transposase_11-like"/>
</dbReference>
<evidence type="ECO:0000313" key="2">
    <source>
        <dbReference type="Proteomes" id="UP000001929"/>
    </source>
</evidence>
<dbReference type="Proteomes" id="UP000001929">
    <property type="component" value="Chromosome"/>
</dbReference>
<dbReference type="STRING" id="269796.Rru_A3310"/>
<dbReference type="AlphaFoldDB" id="Q2RP40"/>
<name>Q2RP40_RHORT</name>
<accession>Q2RP40</accession>
<sequence>MSSAETTDRGRHGRQEHRWVEVFDVSGRLGPTWDGLIAAVARVTRLTWHKDTKSGLWHKTQETALYACQINLPAAVAGTAIRQHWGVEKRSHYVRDVTFFEDQSRIRTKPGHFARLRSFALNILRANGTNNISRELFINALNPNHALGHRVT</sequence>
<evidence type="ECO:0000313" key="1">
    <source>
        <dbReference type="EMBL" id="ABC24105.1"/>
    </source>
</evidence>
<dbReference type="eggNOG" id="COG5433">
    <property type="taxonomic scope" value="Bacteria"/>
</dbReference>
<dbReference type="EnsemblBacteria" id="ABC24105">
    <property type="protein sequence ID" value="ABC24105"/>
    <property type="gene ID" value="Rru_A3310"/>
</dbReference>
<dbReference type="EMBL" id="CP000230">
    <property type="protein sequence ID" value="ABC24105.1"/>
    <property type="molecule type" value="Genomic_DNA"/>
</dbReference>
<reference evidence="1 2" key="1">
    <citation type="journal article" date="2011" name="Stand. Genomic Sci.">
        <title>Complete genome sequence of Rhodospirillum rubrum type strain (S1).</title>
        <authorList>
            <person name="Munk A.C."/>
            <person name="Copeland A."/>
            <person name="Lucas S."/>
            <person name="Lapidus A."/>
            <person name="Del Rio T.G."/>
            <person name="Barry K."/>
            <person name="Detter J.C."/>
            <person name="Hammon N."/>
            <person name="Israni S."/>
            <person name="Pitluck S."/>
            <person name="Brettin T."/>
            <person name="Bruce D."/>
            <person name="Han C."/>
            <person name="Tapia R."/>
            <person name="Gilna P."/>
            <person name="Schmutz J."/>
            <person name="Larimer F."/>
            <person name="Land M."/>
            <person name="Kyrpides N.C."/>
            <person name="Mavromatis K."/>
            <person name="Richardson P."/>
            <person name="Rohde M."/>
            <person name="Goker M."/>
            <person name="Klenk H.P."/>
            <person name="Zhang Y."/>
            <person name="Roberts G.P."/>
            <person name="Reslewic S."/>
            <person name="Schwartz D.C."/>
        </authorList>
    </citation>
    <scope>NUCLEOTIDE SEQUENCE [LARGE SCALE GENOMIC DNA]</scope>
    <source>
        <strain evidence="2">ATCC 11170 / ATH 1.1.1 / DSM 467 / LMG 4362 / NCIMB 8255 / S1</strain>
    </source>
</reference>
<proteinExistence type="predicted"/>
<dbReference type="PANTHER" id="PTHR30298">
    <property type="entry name" value="H REPEAT-ASSOCIATED PREDICTED TRANSPOSASE"/>
    <property type="match status" value="1"/>
</dbReference>
<dbReference type="HOGENOM" id="CLU_046404_3_3_5"/>
<protein>
    <submittedName>
        <fullName evidence="1">ISMca6, transposase, OrfB</fullName>
    </submittedName>
</protein>